<reference evidence="2 3" key="1">
    <citation type="journal article" date="2012" name="J. Bacteriol.">
        <title>Genome sequences for six rhodanobacter strains, isolated from soils and the terrestrial subsurface, with variable denitrification capabilities.</title>
        <authorList>
            <person name="Kostka J.E."/>
            <person name="Green S.J."/>
            <person name="Rishishwar L."/>
            <person name="Prakash O."/>
            <person name="Katz L.S."/>
            <person name="Marino-Ramirez L."/>
            <person name="Jordan I.K."/>
            <person name="Munk C."/>
            <person name="Ivanova N."/>
            <person name="Mikhailova N."/>
            <person name="Watson D.B."/>
            <person name="Brown S.D."/>
            <person name="Palumbo A.V."/>
            <person name="Brooks S.C."/>
        </authorList>
    </citation>
    <scope>NUCLEOTIDE SEQUENCE [LARGE SCALE GENOMIC DNA]</scope>
    <source>
        <strain evidence="2 3">B39</strain>
    </source>
</reference>
<dbReference type="EMBL" id="AJXT01000151">
    <property type="protein sequence ID" value="EIL87250.1"/>
    <property type="molecule type" value="Genomic_DNA"/>
</dbReference>
<gene>
    <name evidence="2" type="ORF">UU7_17284</name>
</gene>
<keyword evidence="3" id="KW-1185">Reference proteome</keyword>
<dbReference type="AlphaFoldDB" id="I4VJ59"/>
<keyword evidence="1" id="KW-1133">Transmembrane helix</keyword>
<evidence type="ECO:0000313" key="2">
    <source>
        <dbReference type="EMBL" id="EIL87250.1"/>
    </source>
</evidence>
<accession>I4VJ59</accession>
<keyword evidence="1" id="KW-0472">Membrane</keyword>
<protein>
    <submittedName>
        <fullName evidence="2">Uncharacterized protein</fullName>
    </submittedName>
</protein>
<evidence type="ECO:0000313" key="3">
    <source>
        <dbReference type="Proteomes" id="UP000003226"/>
    </source>
</evidence>
<evidence type="ECO:0000256" key="1">
    <source>
        <dbReference type="SAM" id="Phobius"/>
    </source>
</evidence>
<name>I4VJ59_9GAMM</name>
<proteinExistence type="predicted"/>
<feature type="transmembrane region" description="Helical" evidence="1">
    <location>
        <begin position="13"/>
        <end position="33"/>
    </location>
</feature>
<organism evidence="2 3">
    <name type="scientific">Rhodanobacter spathiphylli B39</name>
    <dbReference type="NCBI Taxonomy" id="1163407"/>
    <lineage>
        <taxon>Bacteria</taxon>
        <taxon>Pseudomonadati</taxon>
        <taxon>Pseudomonadota</taxon>
        <taxon>Gammaproteobacteria</taxon>
        <taxon>Lysobacterales</taxon>
        <taxon>Rhodanobacteraceae</taxon>
        <taxon>Rhodanobacter</taxon>
    </lineage>
</organism>
<dbReference type="Proteomes" id="UP000003226">
    <property type="component" value="Unassembled WGS sequence"/>
</dbReference>
<keyword evidence="1" id="KW-0812">Transmembrane</keyword>
<sequence length="68" mass="7891">MDLTLKQKESIKLIGLIVALLMILKPHLIKIAVLHLQNQMVMFLHLDGQKNVISYSYHQKHLVILSFQ</sequence>
<comment type="caution">
    <text evidence="2">The sequence shown here is derived from an EMBL/GenBank/DDBJ whole genome shotgun (WGS) entry which is preliminary data.</text>
</comment>